<dbReference type="AlphaFoldDB" id="A0A8R2F8D4"/>
<comment type="caution">
    <text evidence="5">Lacks conserved residue(s) required for the propagation of feature annotation.</text>
</comment>
<dbReference type="SMART" id="SM00041">
    <property type="entry name" value="CT"/>
    <property type="match status" value="1"/>
</dbReference>
<name>A0A8R2F8D4_ACYPI</name>
<dbReference type="GO" id="GO:0009887">
    <property type="term" value="P:animal organ morphogenesis"/>
    <property type="evidence" value="ECO:0007669"/>
    <property type="project" value="TreeGrafter"/>
</dbReference>
<dbReference type="GO" id="GO:0038098">
    <property type="term" value="P:sequestering of BMP from receptor via BMP binding"/>
    <property type="evidence" value="ECO:0007669"/>
    <property type="project" value="TreeGrafter"/>
</dbReference>
<keyword evidence="3" id="KW-0732">Signal</keyword>
<dbReference type="OrthoDB" id="8196271at2759"/>
<dbReference type="GO" id="GO:0048018">
    <property type="term" value="F:receptor ligand activity"/>
    <property type="evidence" value="ECO:0007669"/>
    <property type="project" value="TreeGrafter"/>
</dbReference>
<dbReference type="RefSeq" id="XP_008183252.1">
    <property type="nucleotide sequence ID" value="XM_008185030.2"/>
</dbReference>
<evidence type="ECO:0000313" key="8">
    <source>
        <dbReference type="Proteomes" id="UP000007819"/>
    </source>
</evidence>
<dbReference type="PANTHER" id="PTHR15283:SF5">
    <property type="entry name" value="NEUROBLASTOMA SUPPRESSOR OF TUMORIGENICITY 1"/>
    <property type="match status" value="1"/>
</dbReference>
<organism evidence="7 8">
    <name type="scientific">Acyrthosiphon pisum</name>
    <name type="common">Pea aphid</name>
    <dbReference type="NCBI Taxonomy" id="7029"/>
    <lineage>
        <taxon>Eukaryota</taxon>
        <taxon>Metazoa</taxon>
        <taxon>Ecdysozoa</taxon>
        <taxon>Arthropoda</taxon>
        <taxon>Hexapoda</taxon>
        <taxon>Insecta</taxon>
        <taxon>Pterygota</taxon>
        <taxon>Neoptera</taxon>
        <taxon>Paraneoptera</taxon>
        <taxon>Hemiptera</taxon>
        <taxon>Sternorrhyncha</taxon>
        <taxon>Aphidomorpha</taxon>
        <taxon>Aphidoidea</taxon>
        <taxon>Aphididae</taxon>
        <taxon>Macrosiphini</taxon>
        <taxon>Acyrthosiphon</taxon>
    </lineage>
</organism>
<dbReference type="EnsemblMetazoa" id="XM_008185030.3">
    <property type="protein sequence ID" value="XP_008183252.1"/>
    <property type="gene ID" value="LOC100575633"/>
</dbReference>
<dbReference type="Gene3D" id="2.10.90.10">
    <property type="entry name" value="Cystine-knot cytokines"/>
    <property type="match status" value="1"/>
</dbReference>
<evidence type="ECO:0000259" key="6">
    <source>
        <dbReference type="PROSITE" id="PS01225"/>
    </source>
</evidence>
<dbReference type="Pfam" id="PF03045">
    <property type="entry name" value="DAN"/>
    <property type="match status" value="1"/>
</dbReference>
<keyword evidence="4" id="KW-1015">Disulfide bond</keyword>
<evidence type="ECO:0000256" key="5">
    <source>
        <dbReference type="PROSITE-ProRule" id="PRU00039"/>
    </source>
</evidence>
<proteinExistence type="predicted"/>
<dbReference type="Proteomes" id="UP000007819">
    <property type="component" value="Chromosome A2"/>
</dbReference>
<reference evidence="7" key="2">
    <citation type="submission" date="2022-06" db="UniProtKB">
        <authorList>
            <consortium name="EnsemblMetazoa"/>
        </authorList>
    </citation>
    <scope>IDENTIFICATION</scope>
</reference>
<evidence type="ECO:0000256" key="2">
    <source>
        <dbReference type="ARBA" id="ARBA00022525"/>
    </source>
</evidence>
<reference evidence="8" key="1">
    <citation type="submission" date="2010-06" db="EMBL/GenBank/DDBJ databases">
        <authorList>
            <person name="Jiang H."/>
            <person name="Abraham K."/>
            <person name="Ali S."/>
            <person name="Alsbrooks S.L."/>
            <person name="Anim B.N."/>
            <person name="Anosike U.S."/>
            <person name="Attaway T."/>
            <person name="Bandaranaike D.P."/>
            <person name="Battles P.K."/>
            <person name="Bell S.N."/>
            <person name="Bell A.V."/>
            <person name="Beltran B."/>
            <person name="Bickham C."/>
            <person name="Bustamante Y."/>
            <person name="Caleb T."/>
            <person name="Canada A."/>
            <person name="Cardenas V."/>
            <person name="Carter K."/>
            <person name="Chacko J."/>
            <person name="Chandrabose M.N."/>
            <person name="Chavez D."/>
            <person name="Chavez A."/>
            <person name="Chen L."/>
            <person name="Chu H.-S."/>
            <person name="Claassen K.J."/>
            <person name="Cockrell R."/>
            <person name="Collins M."/>
            <person name="Cooper J.A."/>
            <person name="Cree A."/>
            <person name="Curry S.M."/>
            <person name="Da Y."/>
            <person name="Dao M.D."/>
            <person name="Das B."/>
            <person name="Davila M.-L."/>
            <person name="Davy-Carroll L."/>
            <person name="Denson S."/>
            <person name="Dinh H."/>
            <person name="Ebong V.E."/>
            <person name="Edwards J.R."/>
            <person name="Egan A."/>
            <person name="El-Daye J."/>
            <person name="Escobedo L."/>
            <person name="Fernandez S."/>
            <person name="Fernando P.R."/>
            <person name="Flagg N."/>
            <person name="Forbes L.D."/>
            <person name="Fowler R.G."/>
            <person name="Fu Q."/>
            <person name="Gabisi R.A."/>
            <person name="Ganer J."/>
            <person name="Garbino Pronczuk A."/>
            <person name="Garcia R.M."/>
            <person name="Garner T."/>
            <person name="Garrett T.E."/>
            <person name="Gonzalez D.A."/>
            <person name="Hamid H."/>
            <person name="Hawkins E.S."/>
            <person name="Hirani K."/>
            <person name="Hogues M.E."/>
            <person name="Hollins B."/>
            <person name="Hsiao C.-H."/>
            <person name="Jabil R."/>
            <person name="James M.L."/>
            <person name="Jhangiani S.N."/>
            <person name="Johnson B."/>
            <person name="Johnson Q."/>
            <person name="Joshi V."/>
            <person name="Kalu J.B."/>
            <person name="Kam C."/>
            <person name="Kashfia A."/>
            <person name="Keebler J."/>
            <person name="Kisamo H."/>
            <person name="Kovar C.L."/>
            <person name="Lago L.A."/>
            <person name="Lai C.-Y."/>
            <person name="Laidlaw J."/>
            <person name="Lara F."/>
            <person name="Le T.-K."/>
            <person name="Lee S.L."/>
            <person name="Legall F.H."/>
            <person name="Lemon S.J."/>
            <person name="Lewis L.R."/>
            <person name="Li B."/>
            <person name="Liu Y."/>
            <person name="Liu Y.-S."/>
            <person name="Lopez J."/>
            <person name="Lozado R.J."/>
            <person name="Lu J."/>
            <person name="Madu R.C."/>
            <person name="Maheshwari M."/>
            <person name="Maheshwari R."/>
            <person name="Malloy K."/>
            <person name="Martinez E."/>
            <person name="Mathew T."/>
            <person name="Mercado I.C."/>
            <person name="Mercado C."/>
            <person name="Meyer B."/>
            <person name="Montgomery K."/>
            <person name="Morgan M.B."/>
            <person name="Munidasa M."/>
            <person name="Nazareth L.V."/>
            <person name="Nelson J."/>
            <person name="Ng B.M."/>
            <person name="Nguyen N.B."/>
            <person name="Nguyen P.Q."/>
            <person name="Nguyen T."/>
            <person name="Obregon M."/>
            <person name="Okwuonu G.O."/>
            <person name="Onwere C.G."/>
            <person name="Orozco G."/>
            <person name="Parra A."/>
            <person name="Patel S."/>
            <person name="Patil S."/>
            <person name="Perez A."/>
            <person name="Perez Y."/>
            <person name="Pham C."/>
            <person name="Primus E.L."/>
            <person name="Pu L.-L."/>
            <person name="Puazo M."/>
            <person name="Qin X."/>
            <person name="Quiroz J.B."/>
            <person name="Reese J."/>
            <person name="Richards S."/>
            <person name="Rives C.M."/>
            <person name="Robberts R."/>
            <person name="Ruiz S.J."/>
            <person name="Ruiz M.J."/>
            <person name="Santibanez J."/>
            <person name="Schneider B.W."/>
            <person name="Sisson I."/>
            <person name="Smith M."/>
            <person name="Sodergren E."/>
            <person name="Song X.-Z."/>
            <person name="Song B.B."/>
            <person name="Summersgill H."/>
            <person name="Thelus R."/>
            <person name="Thornton R.D."/>
            <person name="Trejos Z.Y."/>
            <person name="Usmani K."/>
            <person name="Vattathil S."/>
            <person name="Villasana D."/>
            <person name="Walker D.L."/>
            <person name="Wang S."/>
            <person name="Wang K."/>
            <person name="White C.S."/>
            <person name="Williams A.C."/>
            <person name="Williamson J."/>
            <person name="Wilson K."/>
            <person name="Woghiren I.O."/>
            <person name="Woodworth J.R."/>
            <person name="Worley K.C."/>
            <person name="Wright R.A."/>
            <person name="Wu W."/>
            <person name="Young L."/>
            <person name="Zhang L."/>
            <person name="Zhang J."/>
            <person name="Zhu Y."/>
            <person name="Muzny D.M."/>
            <person name="Weinstock G."/>
            <person name="Gibbs R.A."/>
        </authorList>
    </citation>
    <scope>NUCLEOTIDE SEQUENCE [LARGE SCALE GENOMIC DNA]</scope>
    <source>
        <strain evidence="8">LSR1</strain>
    </source>
</reference>
<keyword evidence="8" id="KW-1185">Reference proteome</keyword>
<dbReference type="KEGG" id="api:100575633"/>
<evidence type="ECO:0000256" key="1">
    <source>
        <dbReference type="ARBA" id="ARBA00004613"/>
    </source>
</evidence>
<dbReference type="GO" id="GO:0005615">
    <property type="term" value="C:extracellular space"/>
    <property type="evidence" value="ECO:0007669"/>
    <property type="project" value="TreeGrafter"/>
</dbReference>
<evidence type="ECO:0000256" key="4">
    <source>
        <dbReference type="ARBA" id="ARBA00023157"/>
    </source>
</evidence>
<evidence type="ECO:0000256" key="3">
    <source>
        <dbReference type="ARBA" id="ARBA00022729"/>
    </source>
</evidence>
<dbReference type="InterPro" id="IPR029034">
    <property type="entry name" value="Cystine-knot_cytokine"/>
</dbReference>
<dbReference type="GO" id="GO:0036122">
    <property type="term" value="F:BMP binding"/>
    <property type="evidence" value="ECO:0007669"/>
    <property type="project" value="TreeGrafter"/>
</dbReference>
<feature type="domain" description="CTCK" evidence="6">
    <location>
        <begin position="57"/>
        <end position="149"/>
    </location>
</feature>
<sequence>MIQSSLDTKKTVMNYLLYTSVLVFGVRASAVGSNNNYTLRRHKVHNIVLYPDKHSWCTSTPIKQVISDVDCDPVEIDNLVCLGACFSYSIPRTVPANNVDEVNSYCDSCQPVNTLWIPLWPKVKLKCSDGSNHTKRVQLIKECRCSSCSRHWELENPPADVADEGTSIQTSRYMQLMKLEQNDNAENEESSTDAVSRSAEDVLDAVNLTRLAYEKNIWIRGPHHSKVLLRKENMVSAPNVAANDDITANDDIAANDDISHQYLGEDVADKNNKL</sequence>
<dbReference type="PANTHER" id="PTHR15283">
    <property type="entry name" value="GREMLIN 1"/>
    <property type="match status" value="1"/>
</dbReference>
<accession>A0A8R2F8D4</accession>
<protein>
    <recommendedName>
        <fullName evidence="6">CTCK domain-containing protein</fullName>
    </recommendedName>
</protein>
<dbReference type="GeneID" id="100575633"/>
<comment type="subcellular location">
    <subcellularLocation>
        <location evidence="1">Secreted</location>
    </subcellularLocation>
</comment>
<dbReference type="InterPro" id="IPR004133">
    <property type="entry name" value="DAN_dom"/>
</dbReference>
<evidence type="ECO:0000313" key="7">
    <source>
        <dbReference type="EnsemblMetazoa" id="XP_008183252.1"/>
    </source>
</evidence>
<dbReference type="PROSITE" id="PS01225">
    <property type="entry name" value="CTCK_2"/>
    <property type="match status" value="1"/>
</dbReference>
<dbReference type="InterPro" id="IPR006207">
    <property type="entry name" value="Cys_knot_C"/>
</dbReference>
<keyword evidence="2" id="KW-0964">Secreted</keyword>